<dbReference type="InterPro" id="IPR036514">
    <property type="entry name" value="SGNH_hydro_sf"/>
</dbReference>
<accession>A0ABS9K7Z4</accession>
<reference evidence="4" key="2">
    <citation type="submission" date="2024-05" db="EMBL/GenBank/DDBJ databases">
        <title>Rhodohalobacter halophilus gen. nov., sp. nov., a moderately halophilic member of the family Balneolaceae.</title>
        <authorList>
            <person name="Xia J."/>
        </authorList>
    </citation>
    <scope>NUCLEOTIDE SEQUENCE</scope>
    <source>
        <strain evidence="4">WB101</strain>
    </source>
</reference>
<reference evidence="4" key="1">
    <citation type="submission" date="2022-01" db="EMBL/GenBank/DDBJ databases">
        <authorList>
            <person name="Wang Y."/>
        </authorList>
    </citation>
    <scope>NUCLEOTIDE SEQUENCE</scope>
    <source>
        <strain evidence="4">WB101</strain>
    </source>
</reference>
<name>A0ABS9K7Z4_9BACT</name>
<sequence length="263" mass="30164">MKQLNERSLIKLTMKENFLNRLPAFLFLLLFLSSAQVTAQTCPADAPALTPATLQEEWAVEWWMPRHEAKLEEEGREDAKLLFIGNSITHGWEDSGKEVWNEYYAPYGGYNIGFGGDRTENVLWRFQNGELDEIDPELAILMIGTNNTGHRQDPPECTARGIEMILDELKQRLPDTEVLMLAIFPRESSPDGELRQLNSQINERIAQFADGERVHFLNINDTFLDDNGVLSEEIMPDLLHPNEYGYQLWAEAMQPIIDELLKN</sequence>
<dbReference type="Pfam" id="PF13472">
    <property type="entry name" value="Lipase_GDSL_2"/>
    <property type="match status" value="1"/>
</dbReference>
<dbReference type="Proteomes" id="UP001165366">
    <property type="component" value="Unassembled WGS sequence"/>
</dbReference>
<proteinExistence type="inferred from homology"/>
<organism evidence="4 5">
    <name type="scientific">Rhodohalobacter sulfatireducens</name>
    <dbReference type="NCBI Taxonomy" id="2911366"/>
    <lineage>
        <taxon>Bacteria</taxon>
        <taxon>Pseudomonadati</taxon>
        <taxon>Balneolota</taxon>
        <taxon>Balneolia</taxon>
        <taxon>Balneolales</taxon>
        <taxon>Balneolaceae</taxon>
        <taxon>Rhodohalobacter</taxon>
    </lineage>
</organism>
<protein>
    <submittedName>
        <fullName evidence="4">GDSL-type esterase/lipase family protein</fullName>
    </submittedName>
</protein>
<dbReference type="SUPFAM" id="SSF52266">
    <property type="entry name" value="SGNH hydrolase"/>
    <property type="match status" value="1"/>
</dbReference>
<feature type="domain" description="SGNH hydrolase-type esterase" evidence="3">
    <location>
        <begin position="83"/>
        <end position="248"/>
    </location>
</feature>
<dbReference type="CDD" id="cd01820">
    <property type="entry name" value="PAF_acetylesterase_like"/>
    <property type="match status" value="1"/>
</dbReference>
<dbReference type="PANTHER" id="PTHR11852:SF0">
    <property type="entry name" value="PLATELET-ACTIVATING FACTOR ACETYLHYDROLASE IB SUBUNIT BETA HOMOLOG"/>
    <property type="match status" value="1"/>
</dbReference>
<feature type="chain" id="PRO_5045130076" evidence="2">
    <location>
        <begin position="40"/>
        <end position="263"/>
    </location>
</feature>
<dbReference type="EMBL" id="JAKLWS010000001">
    <property type="protein sequence ID" value="MCG2586958.1"/>
    <property type="molecule type" value="Genomic_DNA"/>
</dbReference>
<comment type="caution">
    <text evidence="4">The sequence shown here is derived from an EMBL/GenBank/DDBJ whole genome shotgun (WGS) entry which is preliminary data.</text>
</comment>
<evidence type="ECO:0000256" key="1">
    <source>
        <dbReference type="ARBA" id="ARBA00038184"/>
    </source>
</evidence>
<gene>
    <name evidence="4" type="ORF">L6773_00170</name>
</gene>
<evidence type="ECO:0000313" key="4">
    <source>
        <dbReference type="EMBL" id="MCG2586958.1"/>
    </source>
</evidence>
<dbReference type="PANTHER" id="PTHR11852">
    <property type="entry name" value="PLATELET-ACTIVATING FACTOR ACETYLHYDROLASE"/>
    <property type="match status" value="1"/>
</dbReference>
<dbReference type="Gene3D" id="3.40.50.1110">
    <property type="entry name" value="SGNH hydrolase"/>
    <property type="match status" value="1"/>
</dbReference>
<evidence type="ECO:0000256" key="2">
    <source>
        <dbReference type="SAM" id="SignalP"/>
    </source>
</evidence>
<evidence type="ECO:0000259" key="3">
    <source>
        <dbReference type="Pfam" id="PF13472"/>
    </source>
</evidence>
<dbReference type="InterPro" id="IPR013830">
    <property type="entry name" value="SGNH_hydro"/>
</dbReference>
<evidence type="ECO:0000313" key="5">
    <source>
        <dbReference type="Proteomes" id="UP001165366"/>
    </source>
</evidence>
<keyword evidence="5" id="KW-1185">Reference proteome</keyword>
<comment type="similarity">
    <text evidence="1">Belongs to the 'GDSL' lipolytic enzyme family. Platelet-activating factor acetylhydrolase IB beta/gamma subunits subfamily.</text>
</comment>
<keyword evidence="2" id="KW-0732">Signal</keyword>
<feature type="signal peptide" evidence="2">
    <location>
        <begin position="1"/>
        <end position="39"/>
    </location>
</feature>